<proteinExistence type="predicted"/>
<feature type="compositionally biased region" description="Pro residues" evidence="1">
    <location>
        <begin position="605"/>
        <end position="616"/>
    </location>
</feature>
<protein>
    <submittedName>
        <fullName evidence="2">Uncharacterized protein</fullName>
    </submittedName>
</protein>
<evidence type="ECO:0000256" key="1">
    <source>
        <dbReference type="SAM" id="MobiDB-lite"/>
    </source>
</evidence>
<comment type="caution">
    <text evidence="2">The sequence shown here is derived from an EMBL/GenBank/DDBJ whole genome shotgun (WGS) entry which is preliminary data.</text>
</comment>
<name>A0ABW5G2M7_9PSEU</name>
<dbReference type="Proteomes" id="UP001597417">
    <property type="component" value="Unassembled WGS sequence"/>
</dbReference>
<feature type="region of interest" description="Disordered" evidence="1">
    <location>
        <begin position="446"/>
        <end position="583"/>
    </location>
</feature>
<evidence type="ECO:0000313" key="2">
    <source>
        <dbReference type="EMBL" id="MFD2420644.1"/>
    </source>
</evidence>
<sequence length="915" mass="95512">MTGVVTKAPADDLMVEWCGPHALVRCRQESAGDRLLAAVPARAGHLAVLPSAAAQRHPELESTIYGLLRSVLQPERGIHTVWLAIPGLGTDQGAWAPLVRRLISEFTIDIVAPDGPVAGSAGSGIYVGPGIGAAGWRRFHSGSPSAVVSTRFPVPAWERALPAVPVSEAGVVVEPVGAGLLMRGAPAPPLTPAHPAFRVPVDQGRPKLIIEGGRILPGQAGVLLDMIPPAVRATLLYVPLDPALAGLGWVSLLAERCKTDIVFSAGAQLVDPGGDHSVVTGVGLAKAFRPFPTILRQRPGVLEQEVLDIAPPPSGWRRYAARGYRIGSDGPVIDVVPGGLVLREDAAPVGGLATRAPFDPYGWTLTVGVPGTAVSRTLVEAFERLLAGAGGDRLRTVRVRTDGELDDQGRERIEGIARHAGVPLELPAATERPSVVTVPAIPLSMSMVSGPATAPPTTTEPETAQGKSQGSEANGRVEARTAGPRPPQEKRSPRPHPQGTPETQPPAAPEERPLETRAPVKKDVTPAVTTKTAVPPAPVPPARPVVPPVPPAAPVVPPVPPAAPVASPVPPAAPPKPAGPVPAVSAPPLPVSMVSGPAPVAPVPPGPAAPVAPSAPDPAEETTELPKIEDDVVEEPAPDDDDVVVTDAEPWPVRASTSAEQGKFSAAAGNAFTDGLSLVNSALATWPALRRRETGAKADYVAVCLYLTRGPSGAVSVNRALRAGREVPLDAYTTCLVSGLARLPIHRRAVLRQARTDPRWPVGTILTDPGFVSASVGYDALIAEAEADLLIWPVSARRTTELVLNRPIEEAVFLPGRRFKVLETRTLDEPREDVEGQPVPTTTVLLREIAPGESDVDAADASALARLDRAWQLRQRSELRLITDSDMALRLTMPMVVADTETAGNTQGHTGGATA</sequence>
<reference evidence="3" key="1">
    <citation type="journal article" date="2019" name="Int. J. Syst. Evol. Microbiol.">
        <title>The Global Catalogue of Microorganisms (GCM) 10K type strain sequencing project: providing services to taxonomists for standard genome sequencing and annotation.</title>
        <authorList>
            <consortium name="The Broad Institute Genomics Platform"/>
            <consortium name="The Broad Institute Genome Sequencing Center for Infectious Disease"/>
            <person name="Wu L."/>
            <person name="Ma J."/>
        </authorList>
    </citation>
    <scope>NUCLEOTIDE SEQUENCE [LARGE SCALE GENOMIC DNA]</scope>
    <source>
        <strain evidence="3">CGMCC 4.7645</strain>
    </source>
</reference>
<accession>A0ABW5G2M7</accession>
<dbReference type="Gene3D" id="3.90.176.10">
    <property type="entry name" value="Toxin ADP-ribosyltransferase, Chain A, domain 1"/>
    <property type="match status" value="1"/>
</dbReference>
<feature type="region of interest" description="Disordered" evidence="1">
    <location>
        <begin position="605"/>
        <end position="627"/>
    </location>
</feature>
<feature type="compositionally biased region" description="Low complexity" evidence="1">
    <location>
        <begin position="451"/>
        <end position="464"/>
    </location>
</feature>
<feature type="compositionally biased region" description="Pro residues" evidence="1">
    <location>
        <begin position="495"/>
        <end position="508"/>
    </location>
</feature>
<evidence type="ECO:0000313" key="3">
    <source>
        <dbReference type="Proteomes" id="UP001597417"/>
    </source>
</evidence>
<dbReference type="RefSeq" id="WP_378268808.1">
    <property type="nucleotide sequence ID" value="NZ_JBHUKR010000020.1"/>
</dbReference>
<keyword evidence="3" id="KW-1185">Reference proteome</keyword>
<organism evidence="2 3">
    <name type="scientific">Amycolatopsis pigmentata</name>
    <dbReference type="NCBI Taxonomy" id="450801"/>
    <lineage>
        <taxon>Bacteria</taxon>
        <taxon>Bacillati</taxon>
        <taxon>Actinomycetota</taxon>
        <taxon>Actinomycetes</taxon>
        <taxon>Pseudonocardiales</taxon>
        <taxon>Pseudonocardiaceae</taxon>
        <taxon>Amycolatopsis</taxon>
    </lineage>
</organism>
<gene>
    <name evidence="2" type="ORF">ACFSXZ_30380</name>
</gene>
<feature type="compositionally biased region" description="Basic and acidic residues" evidence="1">
    <location>
        <begin position="509"/>
        <end position="524"/>
    </location>
</feature>
<dbReference type="EMBL" id="JBHUKR010000020">
    <property type="protein sequence ID" value="MFD2420644.1"/>
    <property type="molecule type" value="Genomic_DNA"/>
</dbReference>
<feature type="compositionally biased region" description="Low complexity" evidence="1">
    <location>
        <begin position="525"/>
        <end position="534"/>
    </location>
</feature>
<feature type="compositionally biased region" description="Pro residues" evidence="1">
    <location>
        <begin position="535"/>
        <end position="583"/>
    </location>
</feature>